<keyword evidence="2" id="KW-1133">Transmembrane helix</keyword>
<proteinExistence type="inferred from homology"/>
<organism evidence="4 5">
    <name type="scientific">Sulfobacillus benefaciens</name>
    <dbReference type="NCBI Taxonomy" id="453960"/>
    <lineage>
        <taxon>Bacteria</taxon>
        <taxon>Bacillati</taxon>
        <taxon>Bacillota</taxon>
        <taxon>Clostridia</taxon>
        <taxon>Eubacteriales</taxon>
        <taxon>Clostridiales Family XVII. Incertae Sedis</taxon>
        <taxon>Sulfobacillus</taxon>
    </lineage>
</organism>
<protein>
    <submittedName>
        <fullName evidence="4">FMN-binding glutamate synthase family protein</fullName>
    </submittedName>
</protein>
<dbReference type="AlphaFoldDB" id="A0A2T2XB07"/>
<evidence type="ECO:0000259" key="3">
    <source>
        <dbReference type="Pfam" id="PF01645"/>
    </source>
</evidence>
<dbReference type="PANTHER" id="PTHR43819:SF1">
    <property type="entry name" value="ARCHAEAL-TYPE GLUTAMATE SYNTHASE [NADPH]"/>
    <property type="match status" value="1"/>
</dbReference>
<comment type="similarity">
    <text evidence="1">Belongs to the glutamate synthase family.</text>
</comment>
<dbReference type="Pfam" id="PF01645">
    <property type="entry name" value="Glu_synthase"/>
    <property type="match status" value="2"/>
</dbReference>
<accession>A0A2T2XB07</accession>
<dbReference type="GO" id="GO:0015930">
    <property type="term" value="F:glutamate synthase activity"/>
    <property type="evidence" value="ECO:0007669"/>
    <property type="project" value="InterPro"/>
</dbReference>
<feature type="domain" description="Glutamate synthase" evidence="3">
    <location>
        <begin position="126"/>
        <end position="214"/>
    </location>
</feature>
<gene>
    <name evidence="4" type="ORF">C7B43_00095</name>
</gene>
<dbReference type="Proteomes" id="UP000242699">
    <property type="component" value="Unassembled WGS sequence"/>
</dbReference>
<comment type="caution">
    <text evidence="4">The sequence shown here is derived from an EMBL/GenBank/DDBJ whole genome shotgun (WGS) entry which is preliminary data.</text>
</comment>
<evidence type="ECO:0000256" key="2">
    <source>
        <dbReference type="SAM" id="Phobius"/>
    </source>
</evidence>
<feature type="domain" description="Glutamate synthase" evidence="3">
    <location>
        <begin position="250"/>
        <end position="427"/>
    </location>
</feature>
<evidence type="ECO:0000256" key="1">
    <source>
        <dbReference type="ARBA" id="ARBA00009716"/>
    </source>
</evidence>
<keyword evidence="2" id="KW-0812">Transmembrane</keyword>
<keyword evidence="2" id="KW-0472">Membrane</keyword>
<reference evidence="4 5" key="1">
    <citation type="journal article" date="2014" name="BMC Genomics">
        <title>Comparison of environmental and isolate Sulfobacillus genomes reveals diverse carbon, sulfur, nitrogen, and hydrogen metabolisms.</title>
        <authorList>
            <person name="Justice N.B."/>
            <person name="Norman A."/>
            <person name="Brown C.T."/>
            <person name="Singh A."/>
            <person name="Thomas B.C."/>
            <person name="Banfield J.F."/>
        </authorList>
    </citation>
    <scope>NUCLEOTIDE SEQUENCE [LARGE SCALE GENOMIC DNA]</scope>
    <source>
        <strain evidence="4">AMDSBA1</strain>
    </source>
</reference>
<dbReference type="InterPro" id="IPR013785">
    <property type="entry name" value="Aldolase_TIM"/>
</dbReference>
<feature type="transmembrane region" description="Helical" evidence="2">
    <location>
        <begin position="12"/>
        <end position="34"/>
    </location>
</feature>
<evidence type="ECO:0000313" key="5">
    <source>
        <dbReference type="Proteomes" id="UP000242699"/>
    </source>
</evidence>
<dbReference type="EMBL" id="PXYT01000001">
    <property type="protein sequence ID" value="PSR31662.1"/>
    <property type="molecule type" value="Genomic_DNA"/>
</dbReference>
<dbReference type="InterPro" id="IPR002932">
    <property type="entry name" value="Glu_synthdom"/>
</dbReference>
<name>A0A2T2XB07_9FIRM</name>
<dbReference type="GO" id="GO:0006537">
    <property type="term" value="P:glutamate biosynthetic process"/>
    <property type="evidence" value="ECO:0007669"/>
    <property type="project" value="InterPro"/>
</dbReference>
<sequence length="494" mass="54107">MATVITASEGIVLITVLSTLVTFTVVIVGGWWGIRRLSRHLEHLAGTVPRTNLFELFFMLKSWSWREILLTLQRSETGKGAQHPMGSVVTDTPWLDQLAFDPVTLDPSPPVPKDISLRVTIGPRAKKPLVLELPVLVAPMGYGVGLTAAAKTALAQVAALAGTATSSGEGPFLPEERAYAHKWILQWSQGPWNHQKEVVRLADMVEIHLGQGAEGQIHISRHKHLPRRLKRMVQGKSVVIRGGTPPLPYLFTHLKRINPDIPIGVKLIASNHIEKDLQILMRWPVDVITVDGQEAASQNSPAVISDHFGIPTVWAVIRARRWLKRHHIHHITLIASGGVKGAADIAKLIALGADAVALGSPLLLAVSHEQLSKFLPLSWHGPSRLVFADHSSHMAARFDVGQAVHHAVNWFTSTADELRTILEALGLDKVAALNPGLLIAKTENAAPLLAVSRLEVPFLVTQLAGLTDSYKELNHCLLEQYRLLRTQKERISGA</sequence>
<dbReference type="PANTHER" id="PTHR43819">
    <property type="entry name" value="ARCHAEAL-TYPE GLUTAMATE SYNTHASE [NADPH]"/>
    <property type="match status" value="1"/>
</dbReference>
<dbReference type="Gene3D" id="3.20.20.70">
    <property type="entry name" value="Aldolase class I"/>
    <property type="match status" value="1"/>
</dbReference>
<evidence type="ECO:0000313" key="4">
    <source>
        <dbReference type="EMBL" id="PSR31662.1"/>
    </source>
</evidence>
<dbReference type="SUPFAM" id="SSF51395">
    <property type="entry name" value="FMN-linked oxidoreductases"/>
    <property type="match status" value="1"/>
</dbReference>